<evidence type="ECO:0000256" key="4">
    <source>
        <dbReference type="ARBA" id="ARBA00022989"/>
    </source>
</evidence>
<organism evidence="7 8">
    <name type="scientific">Zostera marina</name>
    <name type="common">Eelgrass</name>
    <dbReference type="NCBI Taxonomy" id="29655"/>
    <lineage>
        <taxon>Eukaryota</taxon>
        <taxon>Viridiplantae</taxon>
        <taxon>Streptophyta</taxon>
        <taxon>Embryophyta</taxon>
        <taxon>Tracheophyta</taxon>
        <taxon>Spermatophyta</taxon>
        <taxon>Magnoliopsida</taxon>
        <taxon>Liliopsida</taxon>
        <taxon>Zosteraceae</taxon>
        <taxon>Zostera</taxon>
    </lineage>
</organism>
<evidence type="ECO:0000313" key="8">
    <source>
        <dbReference type="Proteomes" id="UP000036987"/>
    </source>
</evidence>
<keyword evidence="5 6" id="KW-0472">Membrane</keyword>
<dbReference type="EMBL" id="LFYR01001270">
    <property type="protein sequence ID" value="KMZ63140.1"/>
    <property type="molecule type" value="Genomic_DNA"/>
</dbReference>
<keyword evidence="4 6" id="KW-1133">Transmembrane helix</keyword>
<proteinExistence type="inferred from homology"/>
<reference evidence="8" key="1">
    <citation type="journal article" date="2016" name="Nature">
        <title>The genome of the seagrass Zostera marina reveals angiosperm adaptation to the sea.</title>
        <authorList>
            <person name="Olsen J.L."/>
            <person name="Rouze P."/>
            <person name="Verhelst B."/>
            <person name="Lin Y.-C."/>
            <person name="Bayer T."/>
            <person name="Collen J."/>
            <person name="Dattolo E."/>
            <person name="De Paoli E."/>
            <person name="Dittami S."/>
            <person name="Maumus F."/>
            <person name="Michel G."/>
            <person name="Kersting A."/>
            <person name="Lauritano C."/>
            <person name="Lohaus R."/>
            <person name="Toepel M."/>
            <person name="Tonon T."/>
            <person name="Vanneste K."/>
            <person name="Amirebrahimi M."/>
            <person name="Brakel J."/>
            <person name="Bostroem C."/>
            <person name="Chovatia M."/>
            <person name="Grimwood J."/>
            <person name="Jenkins J.W."/>
            <person name="Jueterbock A."/>
            <person name="Mraz A."/>
            <person name="Stam W.T."/>
            <person name="Tice H."/>
            <person name="Bornberg-Bauer E."/>
            <person name="Green P.J."/>
            <person name="Pearson G.A."/>
            <person name="Procaccini G."/>
            <person name="Duarte C.M."/>
            <person name="Schmutz J."/>
            <person name="Reusch T.B.H."/>
            <person name="Van de Peer Y."/>
        </authorList>
    </citation>
    <scope>NUCLEOTIDE SEQUENCE [LARGE SCALE GENOMIC DNA]</scope>
    <source>
        <strain evidence="8">cv. Finnish</strain>
    </source>
</reference>
<dbReference type="AlphaFoldDB" id="A0A0K9P4Q0"/>
<dbReference type="GO" id="GO:0016020">
    <property type="term" value="C:membrane"/>
    <property type="evidence" value="ECO:0007669"/>
    <property type="project" value="UniProtKB-SubCell"/>
</dbReference>
<evidence type="ECO:0000256" key="6">
    <source>
        <dbReference type="SAM" id="Phobius"/>
    </source>
</evidence>
<evidence type="ECO:0000313" key="7">
    <source>
        <dbReference type="EMBL" id="KMZ63140.1"/>
    </source>
</evidence>
<comment type="subcellular location">
    <subcellularLocation>
        <location evidence="1">Membrane</location>
        <topology evidence="1">Multi-pass membrane protein</topology>
    </subcellularLocation>
</comment>
<evidence type="ECO:0000256" key="2">
    <source>
        <dbReference type="ARBA" id="ARBA00008707"/>
    </source>
</evidence>
<keyword evidence="3 6" id="KW-0812">Transmembrane</keyword>
<dbReference type="OrthoDB" id="525686at2759"/>
<sequence length="232" mass="25655">MQFRDDKTSWVGRISSTILYIQAYRTEGVNKGDSDTEKQEMAEQPLVESLSTITELMISQVCGCVSNLANLLPTGTVTVFQLVAPVLTNQGQCDYVNRSLVTVLITLCAIYGFVVTFTDSFRDSQGVVRYGFATLRGLWMINGGTNSSPPLPMETYRLKFIDFFHAFLSLVVFATVALCDTNTVACFYPFSYQDKGILKSLPVTIGIIACIMFTIFPTKRQEIGFSVSDSSS</sequence>
<dbReference type="PANTHER" id="PTHR31621">
    <property type="entry name" value="PROTEIN DMP3"/>
    <property type="match status" value="1"/>
</dbReference>
<feature type="transmembrane region" description="Helical" evidence="6">
    <location>
        <begin position="196"/>
        <end position="216"/>
    </location>
</feature>
<name>A0A0K9P4Q0_ZOSMR</name>
<evidence type="ECO:0000256" key="1">
    <source>
        <dbReference type="ARBA" id="ARBA00004141"/>
    </source>
</evidence>
<keyword evidence="8" id="KW-1185">Reference proteome</keyword>
<feature type="transmembrane region" description="Helical" evidence="6">
    <location>
        <begin position="163"/>
        <end position="190"/>
    </location>
</feature>
<protein>
    <submittedName>
        <fullName evidence="7">Uncharacterized protein</fullName>
    </submittedName>
</protein>
<dbReference type="STRING" id="29655.A0A0K9P4Q0"/>
<dbReference type="Proteomes" id="UP000036987">
    <property type="component" value="Unassembled WGS sequence"/>
</dbReference>
<dbReference type="OMA" id="CGAIERT"/>
<evidence type="ECO:0000256" key="5">
    <source>
        <dbReference type="ARBA" id="ARBA00023136"/>
    </source>
</evidence>
<comment type="caution">
    <text evidence="7">The sequence shown here is derived from an EMBL/GenBank/DDBJ whole genome shotgun (WGS) entry which is preliminary data.</text>
</comment>
<dbReference type="GO" id="GO:0010256">
    <property type="term" value="P:endomembrane system organization"/>
    <property type="evidence" value="ECO:0000318"/>
    <property type="project" value="GO_Central"/>
</dbReference>
<dbReference type="InterPro" id="IPR007770">
    <property type="entry name" value="DMP"/>
</dbReference>
<accession>A0A0K9P4Q0</accession>
<evidence type="ECO:0000256" key="3">
    <source>
        <dbReference type="ARBA" id="ARBA00022692"/>
    </source>
</evidence>
<comment type="similarity">
    <text evidence="2">Belongs to the plant DMP1 protein family.</text>
</comment>
<dbReference type="GO" id="GO:0005737">
    <property type="term" value="C:cytoplasm"/>
    <property type="evidence" value="ECO:0007669"/>
    <property type="project" value="UniProtKB-ARBA"/>
</dbReference>
<dbReference type="Pfam" id="PF05078">
    <property type="entry name" value="DUF679"/>
    <property type="match status" value="1"/>
</dbReference>
<gene>
    <name evidence="7" type="ORF">ZOSMA_425G00140</name>
</gene>
<dbReference type="PANTHER" id="PTHR31621:SF0">
    <property type="entry name" value="PROTEIN DMP6"/>
    <property type="match status" value="1"/>
</dbReference>